<reference evidence="3" key="1">
    <citation type="journal article" date="2019" name="Int. J. Syst. Evol. Microbiol.">
        <title>The Global Catalogue of Microorganisms (GCM) 10K type strain sequencing project: providing services to taxonomists for standard genome sequencing and annotation.</title>
        <authorList>
            <consortium name="The Broad Institute Genomics Platform"/>
            <consortium name="The Broad Institute Genome Sequencing Center for Infectious Disease"/>
            <person name="Wu L."/>
            <person name="Ma J."/>
        </authorList>
    </citation>
    <scope>NUCLEOTIDE SEQUENCE [LARGE SCALE GENOMIC DNA]</scope>
    <source>
        <strain evidence="3">JCM 17841</strain>
    </source>
</reference>
<evidence type="ECO:0008006" key="4">
    <source>
        <dbReference type="Google" id="ProtNLM"/>
    </source>
</evidence>
<gene>
    <name evidence="2" type="ORF">GCM10023172_01280</name>
</gene>
<organism evidence="2 3">
    <name type="scientific">Hymenobacter ginsengisoli</name>
    <dbReference type="NCBI Taxonomy" id="1051626"/>
    <lineage>
        <taxon>Bacteria</taxon>
        <taxon>Pseudomonadati</taxon>
        <taxon>Bacteroidota</taxon>
        <taxon>Cytophagia</taxon>
        <taxon>Cytophagales</taxon>
        <taxon>Hymenobacteraceae</taxon>
        <taxon>Hymenobacter</taxon>
    </lineage>
</organism>
<sequence>MSDHPPLRRGLLLAAGLFGFAAFKLAPGHSKLPAAAPVLAHRSSSLATKADVVAAANAFLATLSAEQRQVALVAYADSNVTKWSNLPVGLAPRVGLQLRHLSPAQVTAALAVVRAATGTVAGNGFNEIEQIRAADDNLSVLPQGPPPGGSPSGGPAGSPTVGPLSAGPPGSAPSGQTPGPGGPPPGSRPPGGGPGRRGFPGGRRPIFEYSSGIYFIAFLGQPSSTGTWMLQFGGHHLGTNITFHNGQVTGATPKFEGTEPLRFTTTDNKVLPTGTVCEPMADEASAMRALLASLTPTQQTHAKLTQSFDDVLLGPGQDGQFPKQKVGVPVSALSAKQQQLVVAAMAPWVQDADDATATALLADYKKQLASTYVAYAGTGQLTSHADYVRLDGPRVWIEFVCQNGILYRNQIHYHSIWRDHLRDYGGNFYTVR</sequence>
<evidence type="ECO:0000256" key="1">
    <source>
        <dbReference type="SAM" id="MobiDB-lite"/>
    </source>
</evidence>
<evidence type="ECO:0000313" key="2">
    <source>
        <dbReference type="EMBL" id="GAA4493129.1"/>
    </source>
</evidence>
<protein>
    <recommendedName>
        <fullName evidence="4">DUF3500 domain-containing protein</fullName>
    </recommendedName>
</protein>
<dbReference type="RefSeq" id="WP_208133355.1">
    <property type="nucleotide sequence ID" value="NZ_BAABGQ010000002.1"/>
</dbReference>
<evidence type="ECO:0000313" key="3">
    <source>
        <dbReference type="Proteomes" id="UP001501243"/>
    </source>
</evidence>
<dbReference type="Proteomes" id="UP001501243">
    <property type="component" value="Unassembled WGS sequence"/>
</dbReference>
<dbReference type="PANTHER" id="PTHR37489">
    <property type="entry name" value="DUF3500 DOMAIN-CONTAINING PROTEIN"/>
    <property type="match status" value="1"/>
</dbReference>
<keyword evidence="3" id="KW-1185">Reference proteome</keyword>
<feature type="compositionally biased region" description="Low complexity" evidence="1">
    <location>
        <begin position="157"/>
        <end position="177"/>
    </location>
</feature>
<name>A0ABP8PX77_9BACT</name>
<dbReference type="InterPro" id="IPR021889">
    <property type="entry name" value="DUF3500"/>
</dbReference>
<proteinExistence type="predicted"/>
<feature type="region of interest" description="Disordered" evidence="1">
    <location>
        <begin position="138"/>
        <end position="203"/>
    </location>
</feature>
<dbReference type="EMBL" id="BAABGQ010000002">
    <property type="protein sequence ID" value="GAA4493129.1"/>
    <property type="molecule type" value="Genomic_DNA"/>
</dbReference>
<dbReference type="PANTHER" id="PTHR37489:SF1">
    <property type="entry name" value="DUF3500 DOMAIN-CONTAINING PROTEIN"/>
    <property type="match status" value="1"/>
</dbReference>
<comment type="caution">
    <text evidence="2">The sequence shown here is derived from an EMBL/GenBank/DDBJ whole genome shotgun (WGS) entry which is preliminary data.</text>
</comment>
<accession>A0ABP8PX77</accession>
<feature type="compositionally biased region" description="Pro residues" evidence="1">
    <location>
        <begin position="180"/>
        <end position="192"/>
    </location>
</feature>
<dbReference type="Pfam" id="PF12006">
    <property type="entry name" value="DUF3500"/>
    <property type="match status" value="1"/>
</dbReference>